<evidence type="ECO:0000256" key="2">
    <source>
        <dbReference type="ARBA" id="ARBA00023125"/>
    </source>
</evidence>
<proteinExistence type="predicted"/>
<evidence type="ECO:0000313" key="5">
    <source>
        <dbReference type="EMBL" id="MET3588389.1"/>
    </source>
</evidence>
<name>A0ABV2HCW0_9HYPH</name>
<dbReference type="PRINTS" id="PR00035">
    <property type="entry name" value="HTHGNTR"/>
</dbReference>
<dbReference type="InterPro" id="IPR000524">
    <property type="entry name" value="Tscrpt_reg_HTH_GntR"/>
</dbReference>
<reference evidence="5 6" key="1">
    <citation type="submission" date="2024-06" db="EMBL/GenBank/DDBJ databases">
        <title>Genomic Encyclopedia of Type Strains, Phase IV (KMG-IV): sequencing the most valuable type-strain genomes for metagenomic binning, comparative biology and taxonomic classification.</title>
        <authorList>
            <person name="Goeker M."/>
        </authorList>
    </citation>
    <scope>NUCLEOTIDE SEQUENCE [LARGE SCALE GENOMIC DNA]</scope>
    <source>
        <strain evidence="5 6">DSM 105042</strain>
    </source>
</reference>
<dbReference type="PROSITE" id="PS50949">
    <property type="entry name" value="HTH_GNTR"/>
    <property type="match status" value="1"/>
</dbReference>
<dbReference type="Proteomes" id="UP001549031">
    <property type="component" value="Unassembled WGS sequence"/>
</dbReference>
<protein>
    <submittedName>
        <fullName evidence="5">DNA-binding GntR family transcriptional regulator</fullName>
    </submittedName>
</protein>
<evidence type="ECO:0000256" key="3">
    <source>
        <dbReference type="ARBA" id="ARBA00023163"/>
    </source>
</evidence>
<dbReference type="SMART" id="SM00866">
    <property type="entry name" value="UTRA"/>
    <property type="match status" value="1"/>
</dbReference>
<dbReference type="InterPro" id="IPR036388">
    <property type="entry name" value="WH-like_DNA-bd_sf"/>
</dbReference>
<evidence type="ECO:0000313" key="6">
    <source>
        <dbReference type="Proteomes" id="UP001549031"/>
    </source>
</evidence>
<feature type="domain" description="HTH gntR-type" evidence="4">
    <location>
        <begin position="38"/>
        <end position="105"/>
    </location>
</feature>
<dbReference type="RefSeq" id="WP_354532469.1">
    <property type="nucleotide sequence ID" value="NZ_JBEPLJ010000024.1"/>
</dbReference>
<dbReference type="CDD" id="cd07377">
    <property type="entry name" value="WHTH_GntR"/>
    <property type="match status" value="1"/>
</dbReference>
<accession>A0ABV2HCW0</accession>
<keyword evidence="2 5" id="KW-0238">DNA-binding</keyword>
<dbReference type="Gene3D" id="1.10.10.10">
    <property type="entry name" value="Winged helix-like DNA-binding domain superfamily/Winged helix DNA-binding domain"/>
    <property type="match status" value="1"/>
</dbReference>
<dbReference type="Pfam" id="PF07702">
    <property type="entry name" value="UTRA"/>
    <property type="match status" value="1"/>
</dbReference>
<keyword evidence="1" id="KW-0805">Transcription regulation</keyword>
<dbReference type="Pfam" id="PF00392">
    <property type="entry name" value="GntR"/>
    <property type="match status" value="1"/>
</dbReference>
<dbReference type="SMART" id="SM00345">
    <property type="entry name" value="HTH_GNTR"/>
    <property type="match status" value="1"/>
</dbReference>
<keyword evidence="3" id="KW-0804">Transcription</keyword>
<dbReference type="PANTHER" id="PTHR44846">
    <property type="entry name" value="MANNOSYL-D-GLYCERATE TRANSPORT/METABOLISM SYSTEM REPRESSOR MNGR-RELATED"/>
    <property type="match status" value="1"/>
</dbReference>
<dbReference type="GO" id="GO:0003677">
    <property type="term" value="F:DNA binding"/>
    <property type="evidence" value="ECO:0007669"/>
    <property type="project" value="UniProtKB-KW"/>
</dbReference>
<dbReference type="InterPro" id="IPR036390">
    <property type="entry name" value="WH_DNA-bd_sf"/>
</dbReference>
<dbReference type="Gene3D" id="3.40.1410.10">
    <property type="entry name" value="Chorismate lyase-like"/>
    <property type="match status" value="1"/>
</dbReference>
<dbReference type="SUPFAM" id="SSF46785">
    <property type="entry name" value="Winged helix' DNA-binding domain"/>
    <property type="match status" value="1"/>
</dbReference>
<dbReference type="InterPro" id="IPR028978">
    <property type="entry name" value="Chorismate_lyase_/UTRA_dom_sf"/>
</dbReference>
<sequence>MEAMSIVSQAPPAAQISPTNRLASAIADVGELAAVSSTPLWLQLKHKLRDLSSFHLEPGDRLPSEAELCGIFKVSRVTVRQAITALVDEGILERQQGRGTFVCPPRIPETIGQQDHFLLGQFEQEDAGTVSLNGAETVLAADWIAQRLGLQPHAKVHKIRKVFVQDGKPVAIKTSFVPEALVPDLMEYNLLPPLYGLLEGRFKYRPVIARETIEFIIADDFRAGILATDVGHPLMLVERVVTLDTGAAIELSRTYYDALKFRFERHISRFPSGG</sequence>
<dbReference type="InterPro" id="IPR050679">
    <property type="entry name" value="Bact_HTH_transcr_reg"/>
</dbReference>
<evidence type="ECO:0000259" key="4">
    <source>
        <dbReference type="PROSITE" id="PS50949"/>
    </source>
</evidence>
<comment type="caution">
    <text evidence="5">The sequence shown here is derived from an EMBL/GenBank/DDBJ whole genome shotgun (WGS) entry which is preliminary data.</text>
</comment>
<dbReference type="PANTHER" id="PTHR44846:SF1">
    <property type="entry name" value="MANNOSYL-D-GLYCERATE TRANSPORT_METABOLISM SYSTEM REPRESSOR MNGR-RELATED"/>
    <property type="match status" value="1"/>
</dbReference>
<gene>
    <name evidence="5" type="ORF">ABID21_004525</name>
</gene>
<keyword evidence="6" id="KW-1185">Reference proteome</keyword>
<evidence type="ECO:0000256" key="1">
    <source>
        <dbReference type="ARBA" id="ARBA00023015"/>
    </source>
</evidence>
<dbReference type="InterPro" id="IPR011663">
    <property type="entry name" value="UTRA"/>
</dbReference>
<dbReference type="SUPFAM" id="SSF64288">
    <property type="entry name" value="Chorismate lyase-like"/>
    <property type="match status" value="1"/>
</dbReference>
<dbReference type="EMBL" id="JBEPLJ010000024">
    <property type="protein sequence ID" value="MET3588389.1"/>
    <property type="molecule type" value="Genomic_DNA"/>
</dbReference>
<organism evidence="5 6">
    <name type="scientific">Pseudorhizobium tarimense</name>
    <dbReference type="NCBI Taxonomy" id="1079109"/>
    <lineage>
        <taxon>Bacteria</taxon>
        <taxon>Pseudomonadati</taxon>
        <taxon>Pseudomonadota</taxon>
        <taxon>Alphaproteobacteria</taxon>
        <taxon>Hyphomicrobiales</taxon>
        <taxon>Rhizobiaceae</taxon>
        <taxon>Rhizobium/Agrobacterium group</taxon>
        <taxon>Pseudorhizobium</taxon>
    </lineage>
</organism>